<dbReference type="InterPro" id="IPR020825">
    <property type="entry name" value="Phe-tRNA_synthase-like_B3/B4"/>
</dbReference>
<dbReference type="Gene3D" id="2.40.50.140">
    <property type="entry name" value="Nucleic acid-binding proteins"/>
    <property type="match status" value="1"/>
</dbReference>
<dbReference type="InterPro" id="IPR045060">
    <property type="entry name" value="Phe-tRNA-ligase_IIc_bsu"/>
</dbReference>
<dbReference type="Pfam" id="PF03483">
    <property type="entry name" value="B3_4"/>
    <property type="match status" value="1"/>
</dbReference>
<dbReference type="InterPro" id="IPR005146">
    <property type="entry name" value="B3/B4_tRNA-bd"/>
</dbReference>
<dbReference type="Gene3D" id="3.30.930.10">
    <property type="entry name" value="Bira Bifunctional Protein, Domain 2"/>
    <property type="match status" value="1"/>
</dbReference>
<protein>
    <recommendedName>
        <fullName evidence="15">Phenylalanine--tRNA ligase beta subunit</fullName>
        <ecNumber evidence="15">6.1.1.20</ecNumber>
    </recommendedName>
    <alternativeName>
        <fullName evidence="15">Phenylalanyl-tRNA synthetase beta subunit</fullName>
        <shortName evidence="15">PheRS</shortName>
    </alternativeName>
</protein>
<dbReference type="EC" id="6.1.1.20" evidence="15"/>
<dbReference type="PANTHER" id="PTHR10947:SF0">
    <property type="entry name" value="PHENYLALANINE--TRNA LIGASE BETA SUBUNIT"/>
    <property type="match status" value="1"/>
</dbReference>
<evidence type="ECO:0000256" key="1">
    <source>
        <dbReference type="ARBA" id="ARBA00004496"/>
    </source>
</evidence>
<dbReference type="Pfam" id="PF01588">
    <property type="entry name" value="tRNA_bind"/>
    <property type="match status" value="1"/>
</dbReference>
<keyword evidence="8 15" id="KW-0547">Nucleotide-binding</keyword>
<dbReference type="InterPro" id="IPR036690">
    <property type="entry name" value="Fdx_antiC-bd_sf"/>
</dbReference>
<dbReference type="InterPro" id="IPR012340">
    <property type="entry name" value="NA-bd_OB-fold"/>
</dbReference>
<accession>A0A840NX44</accession>
<keyword evidence="7 15" id="KW-0479">Metal-binding</keyword>
<dbReference type="SUPFAM" id="SSF46955">
    <property type="entry name" value="Putative DNA-binding domain"/>
    <property type="match status" value="1"/>
</dbReference>
<keyword evidence="13 15" id="KW-0030">Aminoacyl-tRNA synthetase</keyword>
<comment type="cofactor">
    <cofactor evidence="15">
        <name>Mg(2+)</name>
        <dbReference type="ChEBI" id="CHEBI:18420"/>
    </cofactor>
    <text evidence="15">Binds 2 magnesium ions per tetramer.</text>
</comment>
<dbReference type="PROSITE" id="PS50886">
    <property type="entry name" value="TRBD"/>
    <property type="match status" value="1"/>
</dbReference>
<dbReference type="SMART" id="SM00874">
    <property type="entry name" value="B5"/>
    <property type="match status" value="1"/>
</dbReference>
<evidence type="ECO:0000259" key="19">
    <source>
        <dbReference type="PROSITE" id="PS51483"/>
    </source>
</evidence>
<dbReference type="PANTHER" id="PTHR10947">
    <property type="entry name" value="PHENYLALANYL-TRNA SYNTHETASE BETA CHAIN AND LEUCINE-RICH REPEAT-CONTAINING PROTEIN 47"/>
    <property type="match status" value="1"/>
</dbReference>
<dbReference type="InterPro" id="IPR005121">
    <property type="entry name" value="Fdx_antiC-bd"/>
</dbReference>
<evidence type="ECO:0000313" key="20">
    <source>
        <dbReference type="EMBL" id="MBB5073819.1"/>
    </source>
</evidence>
<evidence type="ECO:0000256" key="8">
    <source>
        <dbReference type="ARBA" id="ARBA00022741"/>
    </source>
</evidence>
<dbReference type="HAMAP" id="MF_00283">
    <property type="entry name" value="Phe_tRNA_synth_beta1"/>
    <property type="match status" value="1"/>
</dbReference>
<dbReference type="NCBIfam" id="TIGR00472">
    <property type="entry name" value="pheT_bact"/>
    <property type="match status" value="1"/>
</dbReference>
<dbReference type="Pfam" id="PF03484">
    <property type="entry name" value="B5"/>
    <property type="match status" value="1"/>
</dbReference>
<reference evidence="20 21" key="1">
    <citation type="submission" date="2020-08" db="EMBL/GenBank/DDBJ databases">
        <title>Genomic Encyclopedia of Type Strains, Phase IV (KMG-IV): sequencing the most valuable type-strain genomes for metagenomic binning, comparative biology and taxonomic classification.</title>
        <authorList>
            <person name="Goeker M."/>
        </authorList>
    </citation>
    <scope>NUCLEOTIDE SEQUENCE [LARGE SCALE GENOMIC DNA]</scope>
    <source>
        <strain evidence="20 21">DSM 28538</strain>
    </source>
</reference>
<dbReference type="SMART" id="SM00873">
    <property type="entry name" value="B3_4"/>
    <property type="match status" value="1"/>
</dbReference>
<dbReference type="GO" id="GO:0000287">
    <property type="term" value="F:magnesium ion binding"/>
    <property type="evidence" value="ECO:0007669"/>
    <property type="project" value="UniProtKB-UniRule"/>
</dbReference>
<dbReference type="NCBIfam" id="NF045760">
    <property type="entry name" value="YtpR"/>
    <property type="match status" value="1"/>
</dbReference>
<evidence type="ECO:0000313" key="21">
    <source>
        <dbReference type="Proteomes" id="UP000561417"/>
    </source>
</evidence>
<keyword evidence="10 15" id="KW-0460">Magnesium</keyword>
<evidence type="ECO:0000256" key="10">
    <source>
        <dbReference type="ARBA" id="ARBA00022842"/>
    </source>
</evidence>
<evidence type="ECO:0000256" key="4">
    <source>
        <dbReference type="ARBA" id="ARBA00022490"/>
    </source>
</evidence>
<dbReference type="SUPFAM" id="SSF54991">
    <property type="entry name" value="Anticodon-binding domain of PheRS"/>
    <property type="match status" value="1"/>
</dbReference>
<dbReference type="Pfam" id="PF03147">
    <property type="entry name" value="FDX-ACB"/>
    <property type="match status" value="1"/>
</dbReference>
<feature type="binding site" evidence="15">
    <location>
        <position position="463"/>
    </location>
    <ligand>
        <name>Mg(2+)</name>
        <dbReference type="ChEBI" id="CHEBI:18420"/>
        <note>shared with alpha subunit</note>
    </ligand>
</feature>
<dbReference type="GO" id="GO:0000049">
    <property type="term" value="F:tRNA binding"/>
    <property type="evidence" value="ECO:0007669"/>
    <property type="project" value="UniProtKB-UniRule"/>
</dbReference>
<proteinExistence type="inferred from homology"/>
<dbReference type="FunFam" id="2.40.50.140:FF:000045">
    <property type="entry name" value="Phenylalanine--tRNA ligase beta subunit"/>
    <property type="match status" value="1"/>
</dbReference>
<dbReference type="InterPro" id="IPR033714">
    <property type="entry name" value="tRNA_bind_bactPheRS"/>
</dbReference>
<gene>
    <name evidence="15" type="primary">pheT</name>
    <name evidence="20" type="ORF">HNQ69_000945</name>
</gene>
<dbReference type="GO" id="GO:0006432">
    <property type="term" value="P:phenylalanyl-tRNA aminoacylation"/>
    <property type="evidence" value="ECO:0007669"/>
    <property type="project" value="UniProtKB-UniRule"/>
</dbReference>
<dbReference type="AlphaFoldDB" id="A0A840NX44"/>
<evidence type="ECO:0000256" key="15">
    <source>
        <dbReference type="HAMAP-Rule" id="MF_00283"/>
    </source>
</evidence>
<evidence type="ECO:0000256" key="11">
    <source>
        <dbReference type="ARBA" id="ARBA00022884"/>
    </source>
</evidence>
<dbReference type="Pfam" id="PF17759">
    <property type="entry name" value="tRNA_synthFbeta"/>
    <property type="match status" value="1"/>
</dbReference>
<comment type="subunit">
    <text evidence="3 15">Tetramer of two alpha and two beta subunits.</text>
</comment>
<dbReference type="InterPro" id="IPR005147">
    <property type="entry name" value="tRNA_synthase_B5-dom"/>
</dbReference>
<comment type="caution">
    <text evidence="20">The sequence shown here is derived from an EMBL/GenBank/DDBJ whole genome shotgun (WGS) entry which is preliminary data.</text>
</comment>
<evidence type="ECO:0000259" key="17">
    <source>
        <dbReference type="PROSITE" id="PS50886"/>
    </source>
</evidence>
<keyword evidence="6 15" id="KW-0436">Ligase</keyword>
<comment type="subcellular location">
    <subcellularLocation>
        <location evidence="1 15">Cytoplasm</location>
    </subcellularLocation>
</comment>
<dbReference type="InterPro" id="IPR045864">
    <property type="entry name" value="aa-tRNA-synth_II/BPL/LPL"/>
</dbReference>
<evidence type="ECO:0000256" key="14">
    <source>
        <dbReference type="ARBA" id="ARBA00049255"/>
    </source>
</evidence>
<dbReference type="InterPro" id="IPR004532">
    <property type="entry name" value="Phe-tRNA-ligase_IIc_bsu_bact"/>
</dbReference>
<dbReference type="RefSeq" id="WP_183228852.1">
    <property type="nucleotide sequence ID" value="NZ_JACHIM010000003.1"/>
</dbReference>
<dbReference type="InterPro" id="IPR041616">
    <property type="entry name" value="PheRS_beta_core"/>
</dbReference>
<dbReference type="SUPFAM" id="SSF50249">
    <property type="entry name" value="Nucleic acid-binding proteins"/>
    <property type="match status" value="1"/>
</dbReference>
<name>A0A840NX44_9HYPH</name>
<dbReference type="PROSITE" id="PS51447">
    <property type="entry name" value="FDX_ACB"/>
    <property type="match status" value="1"/>
</dbReference>
<evidence type="ECO:0000256" key="5">
    <source>
        <dbReference type="ARBA" id="ARBA00022555"/>
    </source>
</evidence>
<dbReference type="InterPro" id="IPR002547">
    <property type="entry name" value="tRNA-bd_dom"/>
</dbReference>
<dbReference type="InterPro" id="IPR009061">
    <property type="entry name" value="DNA-bd_dom_put_sf"/>
</dbReference>
<dbReference type="EMBL" id="JACHIM010000003">
    <property type="protein sequence ID" value="MBB5073819.1"/>
    <property type="molecule type" value="Genomic_DNA"/>
</dbReference>
<dbReference type="GO" id="GO:0004826">
    <property type="term" value="F:phenylalanine-tRNA ligase activity"/>
    <property type="evidence" value="ECO:0007669"/>
    <property type="project" value="UniProtKB-UniRule"/>
</dbReference>
<dbReference type="PROSITE" id="PS51483">
    <property type="entry name" value="B5"/>
    <property type="match status" value="1"/>
</dbReference>
<dbReference type="SUPFAM" id="SSF56037">
    <property type="entry name" value="PheT/TilS domain"/>
    <property type="match status" value="1"/>
</dbReference>
<dbReference type="Proteomes" id="UP000561417">
    <property type="component" value="Unassembled WGS sequence"/>
</dbReference>
<evidence type="ECO:0000256" key="7">
    <source>
        <dbReference type="ARBA" id="ARBA00022723"/>
    </source>
</evidence>
<evidence type="ECO:0000256" key="6">
    <source>
        <dbReference type="ARBA" id="ARBA00022598"/>
    </source>
</evidence>
<comment type="similarity">
    <text evidence="2 15">Belongs to the phenylalanyl-tRNA synthetase beta subunit family. Type 1 subfamily.</text>
</comment>
<dbReference type="CDD" id="cd02796">
    <property type="entry name" value="tRNA_bind_bactPheRS"/>
    <property type="match status" value="1"/>
</dbReference>
<dbReference type="Gene3D" id="3.50.40.10">
    <property type="entry name" value="Phenylalanyl-trna Synthetase, Chain B, domain 3"/>
    <property type="match status" value="1"/>
</dbReference>
<feature type="domain" description="TRNA-binding" evidence="17">
    <location>
        <begin position="38"/>
        <end position="148"/>
    </location>
</feature>
<keyword evidence="12 15" id="KW-0648">Protein biosynthesis</keyword>
<sequence length="804" mass="87173">MKFTLSWLKDHLETDASLNAICDKLTAIGLEVDHVDDRSSLKGFVIAKVLTAIKHPDADKLQILSVDTGAGTPIQVICGAPNARAGLIGVLAIPGTYVPGLDVTLSVGKIRGVESFGMMCSQAELELPNEHDGIIELPDDAPIGGSFAAYAGLDDPVIDIGLTPNRADCTAVRGIARDLAAAGMGRLKELSLPQFDASFETSLQVSLDFSKSALLCLGFAWREVRNVQNGVSPQWMQQRLRAIGLRPINALVDMTNYISFDLGRPLHVFDADKIKGNLRVRCAYEGEQLQALNGKIYNLGVKDCVIADDEGVVSIAGIMGGERTSCDEMTCRVIIESALWDAQSIAQTGRALGLISDARYRFERGVDPAFMETGLEIATELVLRLCGGEGSKRRVVGYQQPGIKQIVFPFSEIKRLTHLEIERAQVVTILARLGFGIEGEGDAVTVKVPTWRSDIVGKADLVEEVMRIYGLDKIKPIPLADFAEGKGPVLTCAQVRSRIARLALAYRGMKEAVTWSFISEKQALVFGGGQTQLKLVNPISTDLSVMRPSLLPGLLVAAQKNADRGFPDFALFEVSSIYEDDTADKQQRVAGGIRRGTERFEGAGRFWNGNAVAVDVFDAKADALAVLEACGMDISKVQIEVGAPDWYHPGRSGVIKLGSKVILGFFGVFHPVTLEKLGVSGPLCGFEIFLDQIPESKKKPTKSRSPLKLSPFQMVRRDFAFVVDKTVASSLIVRAASGADKKLIHSVQIFDLFEDPSLGEDKKSVAIEIAIQPVERTLTDEDLEELALKVVEKVTKMTGACLRC</sequence>
<dbReference type="Gene3D" id="3.30.70.380">
    <property type="entry name" value="Ferrodoxin-fold anticodon-binding domain"/>
    <property type="match status" value="1"/>
</dbReference>
<evidence type="ECO:0000256" key="16">
    <source>
        <dbReference type="PROSITE-ProRule" id="PRU00209"/>
    </source>
</evidence>
<feature type="binding site" evidence="15">
    <location>
        <position position="454"/>
    </location>
    <ligand>
        <name>Mg(2+)</name>
        <dbReference type="ChEBI" id="CHEBI:18420"/>
        <note>shared with alpha subunit</note>
    </ligand>
</feature>
<evidence type="ECO:0000256" key="3">
    <source>
        <dbReference type="ARBA" id="ARBA00011209"/>
    </source>
</evidence>
<comment type="catalytic activity">
    <reaction evidence="14 15">
        <text>tRNA(Phe) + L-phenylalanine + ATP = L-phenylalanyl-tRNA(Phe) + AMP + diphosphate + H(+)</text>
        <dbReference type="Rhea" id="RHEA:19413"/>
        <dbReference type="Rhea" id="RHEA-COMP:9668"/>
        <dbReference type="Rhea" id="RHEA-COMP:9699"/>
        <dbReference type="ChEBI" id="CHEBI:15378"/>
        <dbReference type="ChEBI" id="CHEBI:30616"/>
        <dbReference type="ChEBI" id="CHEBI:33019"/>
        <dbReference type="ChEBI" id="CHEBI:58095"/>
        <dbReference type="ChEBI" id="CHEBI:78442"/>
        <dbReference type="ChEBI" id="CHEBI:78531"/>
        <dbReference type="ChEBI" id="CHEBI:456215"/>
        <dbReference type="EC" id="6.1.1.20"/>
    </reaction>
</comment>
<keyword evidence="11 16" id="KW-0694">RNA-binding</keyword>
<evidence type="ECO:0000256" key="2">
    <source>
        <dbReference type="ARBA" id="ARBA00008653"/>
    </source>
</evidence>
<evidence type="ECO:0000256" key="13">
    <source>
        <dbReference type="ARBA" id="ARBA00023146"/>
    </source>
</evidence>
<dbReference type="CDD" id="cd00769">
    <property type="entry name" value="PheRS_beta_core"/>
    <property type="match status" value="1"/>
</dbReference>
<feature type="domain" description="B5" evidence="19">
    <location>
        <begin position="401"/>
        <end position="476"/>
    </location>
</feature>
<feature type="binding site" evidence="15">
    <location>
        <position position="464"/>
    </location>
    <ligand>
        <name>Mg(2+)</name>
        <dbReference type="ChEBI" id="CHEBI:18420"/>
        <note>shared with alpha subunit</note>
    </ligand>
</feature>
<keyword evidence="9 15" id="KW-0067">ATP-binding</keyword>
<keyword evidence="21" id="KW-1185">Reference proteome</keyword>
<organism evidence="20 21">
    <name type="scientific">Bartonella callosciuri</name>
    <dbReference type="NCBI Taxonomy" id="686223"/>
    <lineage>
        <taxon>Bacteria</taxon>
        <taxon>Pseudomonadati</taxon>
        <taxon>Pseudomonadota</taxon>
        <taxon>Alphaproteobacteria</taxon>
        <taxon>Hyphomicrobiales</taxon>
        <taxon>Bartonellaceae</taxon>
        <taxon>Bartonella</taxon>
    </lineage>
</organism>
<feature type="domain" description="FDX-ACB" evidence="18">
    <location>
        <begin position="710"/>
        <end position="803"/>
    </location>
</feature>
<dbReference type="GO" id="GO:0009328">
    <property type="term" value="C:phenylalanine-tRNA ligase complex"/>
    <property type="evidence" value="ECO:0007669"/>
    <property type="project" value="TreeGrafter"/>
</dbReference>
<feature type="binding site" evidence="15">
    <location>
        <position position="460"/>
    </location>
    <ligand>
        <name>Mg(2+)</name>
        <dbReference type="ChEBI" id="CHEBI:18420"/>
        <note>shared with alpha subunit</note>
    </ligand>
</feature>
<evidence type="ECO:0000259" key="18">
    <source>
        <dbReference type="PROSITE" id="PS51447"/>
    </source>
</evidence>
<dbReference type="GO" id="GO:0005524">
    <property type="term" value="F:ATP binding"/>
    <property type="evidence" value="ECO:0007669"/>
    <property type="project" value="UniProtKB-UniRule"/>
</dbReference>
<keyword evidence="5 16" id="KW-0820">tRNA-binding</keyword>
<evidence type="ECO:0000256" key="9">
    <source>
        <dbReference type="ARBA" id="ARBA00022840"/>
    </source>
</evidence>
<evidence type="ECO:0000256" key="12">
    <source>
        <dbReference type="ARBA" id="ARBA00022917"/>
    </source>
</evidence>
<keyword evidence="4 15" id="KW-0963">Cytoplasm</keyword>
<dbReference type="Gene3D" id="3.30.56.10">
    <property type="match status" value="2"/>
</dbReference>
<dbReference type="SMART" id="SM00896">
    <property type="entry name" value="FDX-ACB"/>
    <property type="match status" value="1"/>
</dbReference>
<dbReference type="SUPFAM" id="SSF55681">
    <property type="entry name" value="Class II aaRS and biotin synthetases"/>
    <property type="match status" value="1"/>
</dbReference>